<dbReference type="CDD" id="cd12246">
    <property type="entry name" value="RRM1_U1A_like"/>
    <property type="match status" value="1"/>
</dbReference>
<sequence>MPSSKRVPENNVNSAQAAKRSKIAEPPKLEPKRSLYVNNLNDKIKMQTLRENLYLLFSTFAEVLQVTVSKATRGQAFIVLKSVDEANLAMISLQEEPFFGKPLRIQFAKKDSLLVLQGVDSQS</sequence>
<dbReference type="Proteomes" id="UP000189911">
    <property type="component" value="Chromosome H"/>
</dbReference>
<reference evidence="5" key="1">
    <citation type="submission" date="2016-03" db="EMBL/GenBank/DDBJ databases">
        <authorList>
            <person name="Devillers Hugo."/>
        </authorList>
    </citation>
    <scope>NUCLEOTIDE SEQUENCE [LARGE SCALE GENOMIC DNA]</scope>
</reference>
<dbReference type="Pfam" id="PF13893">
    <property type="entry name" value="RRM_5"/>
    <property type="match status" value="1"/>
</dbReference>
<evidence type="ECO:0000256" key="2">
    <source>
        <dbReference type="SAM" id="MobiDB-lite"/>
    </source>
</evidence>
<evidence type="ECO:0000259" key="3">
    <source>
        <dbReference type="PROSITE" id="PS50102"/>
    </source>
</evidence>
<evidence type="ECO:0000313" key="4">
    <source>
        <dbReference type="EMBL" id="SCV06015.1"/>
    </source>
</evidence>
<dbReference type="InterPro" id="IPR000504">
    <property type="entry name" value="RRM_dom"/>
</dbReference>
<dbReference type="InterPro" id="IPR012677">
    <property type="entry name" value="Nucleotide-bd_a/b_plait_sf"/>
</dbReference>
<dbReference type="Gene3D" id="3.30.70.330">
    <property type="match status" value="1"/>
</dbReference>
<name>A0A1G4KN82_9SACH</name>
<feature type="domain" description="RRM" evidence="3">
    <location>
        <begin position="33"/>
        <end position="110"/>
    </location>
</feature>
<dbReference type="EMBL" id="LT598447">
    <property type="protein sequence ID" value="SCV06015.1"/>
    <property type="molecule type" value="Genomic_DNA"/>
</dbReference>
<dbReference type="InterPro" id="IPR035979">
    <property type="entry name" value="RBD_domain_sf"/>
</dbReference>
<dbReference type="SUPFAM" id="SSF54928">
    <property type="entry name" value="RNA-binding domain, RBD"/>
    <property type="match status" value="1"/>
</dbReference>
<evidence type="ECO:0000256" key="1">
    <source>
        <dbReference type="PROSITE-ProRule" id="PRU00176"/>
    </source>
</evidence>
<accession>A0A1G4KN82</accession>
<protein>
    <submittedName>
        <fullName evidence="4">LANO_0H20230g1_1</fullName>
    </submittedName>
</protein>
<dbReference type="SMART" id="SM00360">
    <property type="entry name" value="RRM"/>
    <property type="match status" value="1"/>
</dbReference>
<dbReference type="GO" id="GO:0003723">
    <property type="term" value="F:RNA binding"/>
    <property type="evidence" value="ECO:0007669"/>
    <property type="project" value="UniProtKB-UniRule"/>
</dbReference>
<proteinExistence type="predicted"/>
<feature type="region of interest" description="Disordered" evidence="2">
    <location>
        <begin position="1"/>
        <end position="25"/>
    </location>
</feature>
<organism evidence="4 5">
    <name type="scientific">Lachancea nothofagi CBS 11611</name>
    <dbReference type="NCBI Taxonomy" id="1266666"/>
    <lineage>
        <taxon>Eukaryota</taxon>
        <taxon>Fungi</taxon>
        <taxon>Dikarya</taxon>
        <taxon>Ascomycota</taxon>
        <taxon>Saccharomycotina</taxon>
        <taxon>Saccharomycetes</taxon>
        <taxon>Saccharomycetales</taxon>
        <taxon>Saccharomycetaceae</taxon>
        <taxon>Lachancea</taxon>
    </lineage>
</organism>
<keyword evidence="5" id="KW-1185">Reference proteome</keyword>
<dbReference type="OrthoDB" id="277802at2759"/>
<gene>
    <name evidence="4" type="ORF">LANO_0H20230G</name>
</gene>
<evidence type="ECO:0000313" key="5">
    <source>
        <dbReference type="Proteomes" id="UP000189911"/>
    </source>
</evidence>
<dbReference type="PROSITE" id="PS50102">
    <property type="entry name" value="RRM"/>
    <property type="match status" value="1"/>
</dbReference>
<dbReference type="AlphaFoldDB" id="A0A1G4KN82"/>
<keyword evidence="1" id="KW-0694">RNA-binding</keyword>